<comment type="pathway">
    <text evidence="2 6">One-carbon metabolism; tetrahydrofolate interconversion.</text>
</comment>
<comment type="similarity">
    <text evidence="6">Belongs to the methylenetetrahydrofolate reductase family.</text>
</comment>
<evidence type="ECO:0000256" key="4">
    <source>
        <dbReference type="ARBA" id="ARBA00022827"/>
    </source>
</evidence>
<proteinExistence type="inferred from homology"/>
<evidence type="ECO:0000256" key="2">
    <source>
        <dbReference type="ARBA" id="ARBA00004777"/>
    </source>
</evidence>
<dbReference type="GO" id="GO:0004489">
    <property type="term" value="F:methylenetetrahydrofolate reductase [NAD(P)H] activity"/>
    <property type="evidence" value="ECO:0007669"/>
    <property type="project" value="UniProtKB-EC"/>
</dbReference>
<evidence type="ECO:0000313" key="7">
    <source>
        <dbReference type="EMBL" id="MEJ2885141.1"/>
    </source>
</evidence>
<keyword evidence="4 6" id="KW-0274">FAD</keyword>
<dbReference type="Gene3D" id="3.20.20.220">
    <property type="match status" value="1"/>
</dbReference>
<sequence>MDDDDAVRRLLADVSIEVTPRETSALDETATVLPAGTRVYVTDLPNLELQQTLDAAARVREHGLRPVVHLAVRSIPDPAALDRTLGRLVDAGVADLLLVAGSRAPAGSIENTLQVLESEALARRPFASIGVAGHPEGNPGVDEGAVDDALARKDKLAREGGLPLHVVTQFVFAADPVLGWERRMRDAGITLPVRVGLPGLTSPARLLKFGLSCGVGPSLAVLRKQSGSVLKLATQTYRPTETLRGLARAVAADPGNLISAVHLFPFGAVVPTARWAASGQKDGLGEDAARS</sequence>
<dbReference type="SUPFAM" id="SSF51730">
    <property type="entry name" value="FAD-linked oxidoreductase"/>
    <property type="match status" value="1"/>
</dbReference>
<dbReference type="RefSeq" id="WP_337711635.1">
    <property type="nucleotide sequence ID" value="NZ_JBBEGL010000001.1"/>
</dbReference>
<evidence type="ECO:0000256" key="3">
    <source>
        <dbReference type="ARBA" id="ARBA00022630"/>
    </source>
</evidence>
<comment type="caution">
    <text evidence="7">The sequence shown here is derived from an EMBL/GenBank/DDBJ whole genome shotgun (WGS) entry which is preliminary data.</text>
</comment>
<reference evidence="7 8" key="1">
    <citation type="submission" date="2024-03" db="EMBL/GenBank/DDBJ databases">
        <title>Actinomycetospora sp. OC33-EN06, a novel actinomycete isolated from wild orchid (Aerides multiflora).</title>
        <authorList>
            <person name="Suriyachadkun C."/>
        </authorList>
    </citation>
    <scope>NUCLEOTIDE SEQUENCE [LARGE SCALE GENOMIC DNA]</scope>
    <source>
        <strain evidence="7 8">OC33-EN06</strain>
    </source>
</reference>
<keyword evidence="8" id="KW-1185">Reference proteome</keyword>
<dbReference type="Proteomes" id="UP001370100">
    <property type="component" value="Unassembled WGS sequence"/>
</dbReference>
<organism evidence="7 8">
    <name type="scientific">Actinomycetospora aeridis</name>
    <dbReference type="NCBI Taxonomy" id="3129231"/>
    <lineage>
        <taxon>Bacteria</taxon>
        <taxon>Bacillati</taxon>
        <taxon>Actinomycetota</taxon>
        <taxon>Actinomycetes</taxon>
        <taxon>Pseudonocardiales</taxon>
        <taxon>Pseudonocardiaceae</taxon>
        <taxon>Actinomycetospora</taxon>
    </lineage>
</organism>
<dbReference type="Pfam" id="PF02219">
    <property type="entry name" value="MTHFR"/>
    <property type="match status" value="1"/>
</dbReference>
<accession>A0ABU8MYD9</accession>
<dbReference type="InterPro" id="IPR003171">
    <property type="entry name" value="Mehydrof_redctse-like"/>
</dbReference>
<evidence type="ECO:0000256" key="6">
    <source>
        <dbReference type="RuleBase" id="RU003862"/>
    </source>
</evidence>
<comment type="cofactor">
    <cofactor evidence="1 6">
        <name>FAD</name>
        <dbReference type="ChEBI" id="CHEBI:57692"/>
    </cofactor>
</comment>
<evidence type="ECO:0000256" key="5">
    <source>
        <dbReference type="ARBA" id="ARBA00023002"/>
    </source>
</evidence>
<keyword evidence="3 6" id="KW-0285">Flavoprotein</keyword>
<keyword evidence="5 6" id="KW-0560">Oxidoreductase</keyword>
<evidence type="ECO:0000313" key="8">
    <source>
        <dbReference type="Proteomes" id="UP001370100"/>
    </source>
</evidence>
<dbReference type="InterPro" id="IPR029041">
    <property type="entry name" value="FAD-linked_oxidoreductase-like"/>
</dbReference>
<protein>
    <recommendedName>
        <fullName evidence="6">Methylenetetrahydrofolate reductase</fullName>
    </recommendedName>
</protein>
<name>A0ABU8MYD9_9PSEU</name>
<dbReference type="EMBL" id="JBBEGL010000001">
    <property type="protein sequence ID" value="MEJ2885141.1"/>
    <property type="molecule type" value="Genomic_DNA"/>
</dbReference>
<evidence type="ECO:0000256" key="1">
    <source>
        <dbReference type="ARBA" id="ARBA00001974"/>
    </source>
</evidence>
<gene>
    <name evidence="7" type="ORF">WCD41_01665</name>
</gene>